<dbReference type="OrthoDB" id="9766019at2"/>
<dbReference type="InterPro" id="IPR029047">
    <property type="entry name" value="HSP70_peptide-bd_sf"/>
</dbReference>
<evidence type="ECO:0000313" key="5">
    <source>
        <dbReference type="EMBL" id="QDX27622.1"/>
    </source>
</evidence>
<evidence type="ECO:0000256" key="3">
    <source>
        <dbReference type="ARBA" id="ARBA00022840"/>
    </source>
</evidence>
<gene>
    <name evidence="5" type="ORF">FPZ54_17485</name>
</gene>
<organism evidence="5 6">
    <name type="scientific">Sphingomonas suaedae</name>
    <dbReference type="NCBI Taxonomy" id="2599297"/>
    <lineage>
        <taxon>Bacteria</taxon>
        <taxon>Pseudomonadati</taxon>
        <taxon>Pseudomonadota</taxon>
        <taxon>Alphaproteobacteria</taxon>
        <taxon>Sphingomonadales</taxon>
        <taxon>Sphingomonadaceae</taxon>
        <taxon>Sphingomonas</taxon>
    </lineage>
</organism>
<dbReference type="PROSITE" id="PS00329">
    <property type="entry name" value="HSP70_2"/>
    <property type="match status" value="1"/>
</dbReference>
<keyword evidence="3 4" id="KW-0067">ATP-binding</keyword>
<dbReference type="SUPFAM" id="SSF53067">
    <property type="entry name" value="Actin-like ATPase domain"/>
    <property type="match status" value="2"/>
</dbReference>
<evidence type="ECO:0000313" key="6">
    <source>
        <dbReference type="Proteomes" id="UP000318055"/>
    </source>
</evidence>
<evidence type="ECO:0000256" key="4">
    <source>
        <dbReference type="RuleBase" id="RU003322"/>
    </source>
</evidence>
<dbReference type="PROSITE" id="PS01036">
    <property type="entry name" value="HSP70_3"/>
    <property type="match status" value="1"/>
</dbReference>
<accession>A0A518RJK3</accession>
<name>A0A518RJK3_9SPHN</name>
<dbReference type="EMBL" id="CP042239">
    <property type="protein sequence ID" value="QDX27622.1"/>
    <property type="molecule type" value="Genomic_DNA"/>
</dbReference>
<dbReference type="Gene3D" id="3.30.420.40">
    <property type="match status" value="2"/>
</dbReference>
<sequence length="566" mass="61335">MIIGIDLGTTNSAAAVFRDGAAELIPNRLGHMLTPSAVSIDEKGEVITGLAARERMASHPDVTAIAFKRYMGSQRSTRLGKRSFSPEELSALVLRSLKADAEAFLGEEVTEAVITVPAYFNDKQRKATHRAGELAGLKVERLVNEPTAAALAYGIHQLADESRFLVFDLGGGTFDVSIVEIFEGIIEVRASTGDNHLGGEDFNELLVAMMRDAHATEFGEAGRGDDPLHQKLREAAERARRALSGGNEAEMRIVWKDAEYRHTVTTALFEEAAKPLIDRLREPVLRSMRDSGLKSADLSEIILIGGATRMPVVRSAVTRMFGRFPNATVNPDEAVALGAAVQAALKSRDSALKEVVVTDVCPYSLGVETARRLPGGGIEDGLFAPIIERGTVIPASRIHTFGTMHDNQTKVEFGIFQGEARLVRDNVEIGRTSVRVPRGPAGQAVDVRFSYDISGLLEVDIVVPQTGESVSLTINDGNVADPAALEKARAALAGLKVHPRDEAENKAAIARGEKCYENFLGDQRYWVGELMSRFAAALESQDPRTIETARKELHSALDQLEGETFL</sequence>
<evidence type="ECO:0000256" key="2">
    <source>
        <dbReference type="ARBA" id="ARBA00022741"/>
    </source>
</evidence>
<dbReference type="GO" id="GO:0140662">
    <property type="term" value="F:ATP-dependent protein folding chaperone"/>
    <property type="evidence" value="ECO:0007669"/>
    <property type="project" value="InterPro"/>
</dbReference>
<dbReference type="PROSITE" id="PS00297">
    <property type="entry name" value="HSP70_1"/>
    <property type="match status" value="1"/>
</dbReference>
<dbReference type="InterPro" id="IPR018181">
    <property type="entry name" value="Heat_shock_70_CS"/>
</dbReference>
<protein>
    <submittedName>
        <fullName evidence="5">Molecular chaperone HscC</fullName>
    </submittedName>
</protein>
<dbReference type="PANTHER" id="PTHR19375">
    <property type="entry name" value="HEAT SHOCK PROTEIN 70KDA"/>
    <property type="match status" value="1"/>
</dbReference>
<dbReference type="AlphaFoldDB" id="A0A518RJK3"/>
<proteinExistence type="inferred from homology"/>
<dbReference type="Proteomes" id="UP000318055">
    <property type="component" value="Chromosome"/>
</dbReference>
<dbReference type="SUPFAM" id="SSF100920">
    <property type="entry name" value="Heat shock protein 70kD (HSP70), peptide-binding domain"/>
    <property type="match status" value="1"/>
</dbReference>
<dbReference type="Gene3D" id="2.60.34.10">
    <property type="entry name" value="Substrate Binding Domain Of DNAk, Chain A, domain 1"/>
    <property type="match status" value="1"/>
</dbReference>
<reference evidence="5 6" key="1">
    <citation type="submission" date="2019-07" db="EMBL/GenBank/DDBJ databases">
        <title>Sphingomonas alkalisoli sp. nov., isolated from rhizosphere soil of Suaedae salsa.</title>
        <authorList>
            <person name="Zhang H."/>
            <person name="Xu L."/>
            <person name="Zhang J.-X."/>
            <person name="Sun J.-Q."/>
        </authorList>
    </citation>
    <scope>NUCLEOTIDE SEQUENCE [LARGE SCALE GENOMIC DNA]</scope>
    <source>
        <strain evidence="5 6">XS-10</strain>
    </source>
</reference>
<comment type="similarity">
    <text evidence="1 4">Belongs to the heat shock protein 70 family.</text>
</comment>
<dbReference type="FunFam" id="3.30.420.40:FF:000144">
    <property type="entry name" value="Molecular chaperone HscC"/>
    <property type="match status" value="1"/>
</dbReference>
<keyword evidence="2 4" id="KW-0547">Nucleotide-binding</keyword>
<dbReference type="KEGG" id="ssua:FPZ54_17485"/>
<dbReference type="InterPro" id="IPR013126">
    <property type="entry name" value="Hsp_70_fam"/>
</dbReference>
<dbReference type="Pfam" id="PF00012">
    <property type="entry name" value="HSP70"/>
    <property type="match status" value="2"/>
</dbReference>
<dbReference type="GO" id="GO:0005524">
    <property type="term" value="F:ATP binding"/>
    <property type="evidence" value="ECO:0007669"/>
    <property type="project" value="UniProtKB-KW"/>
</dbReference>
<evidence type="ECO:0000256" key="1">
    <source>
        <dbReference type="ARBA" id="ARBA00007381"/>
    </source>
</evidence>
<dbReference type="InterPro" id="IPR043129">
    <property type="entry name" value="ATPase_NBD"/>
</dbReference>
<dbReference type="RefSeq" id="WP_145849097.1">
    <property type="nucleotide sequence ID" value="NZ_CP042239.1"/>
</dbReference>
<dbReference type="PRINTS" id="PR00301">
    <property type="entry name" value="HEATSHOCK70"/>
</dbReference>
<keyword evidence="6" id="KW-1185">Reference proteome</keyword>
<dbReference type="Gene3D" id="3.90.640.10">
    <property type="entry name" value="Actin, Chain A, domain 4"/>
    <property type="match status" value="1"/>
</dbReference>